<dbReference type="AlphaFoldDB" id="A0A2H0BX66"/>
<proteinExistence type="predicted"/>
<reference evidence="1 2" key="1">
    <citation type="submission" date="2017-09" db="EMBL/GenBank/DDBJ databases">
        <title>Depth-based differentiation of microbial function through sediment-hosted aquifers and enrichment of novel symbionts in the deep terrestrial subsurface.</title>
        <authorList>
            <person name="Probst A.J."/>
            <person name="Ladd B."/>
            <person name="Jarett J.K."/>
            <person name="Geller-Mcgrath D.E."/>
            <person name="Sieber C.M."/>
            <person name="Emerson J.B."/>
            <person name="Anantharaman K."/>
            <person name="Thomas B.C."/>
            <person name="Malmstrom R."/>
            <person name="Stieglmeier M."/>
            <person name="Klingl A."/>
            <person name="Woyke T."/>
            <person name="Ryan C.M."/>
            <person name="Banfield J.F."/>
        </authorList>
    </citation>
    <scope>NUCLEOTIDE SEQUENCE [LARGE SCALE GENOMIC DNA]</scope>
    <source>
        <strain evidence="1">CG22_combo_CG10-13_8_21_14_all_38_20</strain>
    </source>
</reference>
<organism evidence="1 2">
    <name type="scientific">Candidatus Roizmanbacteria bacterium CG22_combo_CG10-13_8_21_14_all_38_20</name>
    <dbReference type="NCBI Taxonomy" id="1974862"/>
    <lineage>
        <taxon>Bacteria</taxon>
        <taxon>Candidatus Roizmaniibacteriota</taxon>
    </lineage>
</organism>
<dbReference type="EMBL" id="PCTA01000022">
    <property type="protein sequence ID" value="PIP61630.1"/>
    <property type="molecule type" value="Genomic_DNA"/>
</dbReference>
<evidence type="ECO:0000313" key="2">
    <source>
        <dbReference type="Proteomes" id="UP000231246"/>
    </source>
</evidence>
<accession>A0A2H0BX66</accession>
<comment type="caution">
    <text evidence="1">The sequence shown here is derived from an EMBL/GenBank/DDBJ whole genome shotgun (WGS) entry which is preliminary data.</text>
</comment>
<dbReference type="Proteomes" id="UP000231246">
    <property type="component" value="Unassembled WGS sequence"/>
</dbReference>
<evidence type="ECO:0000313" key="1">
    <source>
        <dbReference type="EMBL" id="PIP61630.1"/>
    </source>
</evidence>
<gene>
    <name evidence="1" type="ORF">COW99_03230</name>
</gene>
<name>A0A2H0BX66_9BACT</name>
<sequence length="83" mass="8986">MCCENLAGALQDYGLELQANNNIEGALDAWELKMQLQATCLVANGSSNHGHADSVLGGRQIASPRERWEDKVQTSQNMLGISI</sequence>
<protein>
    <submittedName>
        <fullName evidence="1">Uncharacterized protein</fullName>
    </submittedName>
</protein>